<keyword evidence="2 7" id="KW-0396">Initiation factor</keyword>
<evidence type="ECO:0000256" key="2">
    <source>
        <dbReference type="ARBA" id="ARBA00022540"/>
    </source>
</evidence>
<evidence type="ECO:0000256" key="3">
    <source>
        <dbReference type="ARBA" id="ARBA00022917"/>
    </source>
</evidence>
<dbReference type="PANTHER" id="PTHR10938:SF0">
    <property type="entry name" value="TRANSLATION INITIATION FACTOR IF-3, MITOCHONDRIAL"/>
    <property type="match status" value="1"/>
</dbReference>
<dbReference type="GO" id="GO:0003743">
    <property type="term" value="F:translation initiation factor activity"/>
    <property type="evidence" value="ECO:0007669"/>
    <property type="project" value="UniProtKB-UniRule"/>
</dbReference>
<dbReference type="Gene3D" id="3.10.20.80">
    <property type="entry name" value="Translation initiation factor 3 (IF-3), N-terminal domain"/>
    <property type="match status" value="1"/>
</dbReference>
<organism evidence="7 8">
    <name type="scientific">Candidatus Nasuia deltocephalincola</name>
    <dbReference type="NCBI Taxonomy" id="1160784"/>
    <lineage>
        <taxon>Bacteria</taxon>
        <taxon>Pseudomonadati</taxon>
        <taxon>Pseudomonadota</taxon>
        <taxon>Betaproteobacteria</taxon>
        <taxon>Candidatus Nasuia</taxon>
    </lineage>
</organism>
<keyword evidence="3" id="KW-0648">Protein biosynthesis</keyword>
<dbReference type="Pfam" id="PF05198">
    <property type="entry name" value="IF3_N"/>
    <property type="match status" value="1"/>
</dbReference>
<evidence type="ECO:0000313" key="8">
    <source>
        <dbReference type="Proteomes" id="UP000055684"/>
    </source>
</evidence>
<evidence type="ECO:0000259" key="5">
    <source>
        <dbReference type="Pfam" id="PF00707"/>
    </source>
</evidence>
<reference evidence="8" key="1">
    <citation type="submission" date="2015-11" db="EMBL/GenBank/DDBJ databases">
        <title>Complete genome sequences of the obligate symbionts Candidatus Sulcia muelleri and Candidatus Nasuia deltocephalinicola from the pestiferous leafhopper, Macrosteles quadripunctulatus (Hemiptera: Cicadellidae).</title>
        <authorList>
            <person name="Bennett G.M."/>
            <person name="Abba S."/>
            <person name="Kube M."/>
            <person name="Marzachi C."/>
        </authorList>
    </citation>
    <scope>NUCLEOTIDE SEQUENCE [LARGE SCALE GENOMIC DNA]</scope>
    <source>
        <strain evidence="8">PUNC</strain>
    </source>
</reference>
<dbReference type="GO" id="GO:0005737">
    <property type="term" value="C:cytoplasm"/>
    <property type="evidence" value="ECO:0007669"/>
    <property type="project" value="UniProtKB-ARBA"/>
</dbReference>
<dbReference type="InterPro" id="IPR036788">
    <property type="entry name" value="T_IF-3_C_sf"/>
</dbReference>
<dbReference type="GO" id="GO:0043022">
    <property type="term" value="F:ribosome binding"/>
    <property type="evidence" value="ECO:0007669"/>
    <property type="project" value="TreeGrafter"/>
</dbReference>
<protein>
    <recommendedName>
        <fullName evidence="4">Translation initiation factor IF-3</fullName>
    </recommendedName>
</protein>
<dbReference type="SUPFAM" id="SSF55200">
    <property type="entry name" value="Translation initiation factor IF3, C-terminal domain"/>
    <property type="match status" value="1"/>
</dbReference>
<dbReference type="SUPFAM" id="SSF54364">
    <property type="entry name" value="Translation initiation factor IF3, N-terminal domain"/>
    <property type="match status" value="1"/>
</dbReference>
<feature type="domain" description="Translation initiation factor 3 C-terminal" evidence="5">
    <location>
        <begin position="90"/>
        <end position="171"/>
    </location>
</feature>
<evidence type="ECO:0000313" key="7">
    <source>
        <dbReference type="EMBL" id="ALP69955.1"/>
    </source>
</evidence>
<feature type="domain" description="Translation initiation factor 3 N-terminal" evidence="6">
    <location>
        <begin position="7"/>
        <end position="74"/>
    </location>
</feature>
<dbReference type="InterPro" id="IPR036787">
    <property type="entry name" value="T_IF-3_N_sf"/>
</dbReference>
<dbReference type="Pfam" id="PF00707">
    <property type="entry name" value="IF3_C"/>
    <property type="match status" value="1"/>
</dbReference>
<dbReference type="PANTHER" id="PTHR10938">
    <property type="entry name" value="TRANSLATION INITIATION FACTOR IF-3"/>
    <property type="match status" value="1"/>
</dbReference>
<dbReference type="OrthoDB" id="9806014at2"/>
<evidence type="ECO:0000256" key="4">
    <source>
        <dbReference type="NCBIfam" id="TIGR00168"/>
    </source>
</evidence>
<reference evidence="7 8" key="2">
    <citation type="journal article" date="2016" name="Genome Announc.">
        <title>Complete Genome Sequences of the Obligate Symbionts 'Candidatus Sulcia muelleri' and 'Ca. Nasuia deltocephalinicola' from the Pestiferous Leafhopper Macrosteles quadripunctulatus (Hemiptera: Cicadellidae).</title>
        <authorList>
            <person name="Bennett G.M."/>
            <person name="Abba S."/>
            <person name="Kube M."/>
            <person name="Marzachi C."/>
        </authorList>
    </citation>
    <scope>NUCLEOTIDE SEQUENCE [LARGE SCALE GENOMIC DNA]</scope>
    <source>
        <strain evidence="7 8">PUNC</strain>
    </source>
</reference>
<evidence type="ECO:0000259" key="6">
    <source>
        <dbReference type="Pfam" id="PF05198"/>
    </source>
</evidence>
<dbReference type="GO" id="GO:0032790">
    <property type="term" value="P:ribosome disassembly"/>
    <property type="evidence" value="ECO:0007669"/>
    <property type="project" value="TreeGrafter"/>
</dbReference>
<gene>
    <name evidence="7" type="ORF">ASU29_024</name>
</gene>
<evidence type="ECO:0000256" key="1">
    <source>
        <dbReference type="ARBA" id="ARBA00005439"/>
    </source>
</evidence>
<dbReference type="InterPro" id="IPR019814">
    <property type="entry name" value="Translation_initiation_fac_3_N"/>
</dbReference>
<dbReference type="AlphaFoldDB" id="A0A0S2UP20"/>
<proteinExistence type="inferred from homology"/>
<comment type="similarity">
    <text evidence="1">Belongs to the IF-3 family.</text>
</comment>
<dbReference type="EMBL" id="CP013211">
    <property type="protein sequence ID" value="ALP69955.1"/>
    <property type="molecule type" value="Genomic_DNA"/>
</dbReference>
<dbReference type="InterPro" id="IPR001288">
    <property type="entry name" value="Translation_initiation_fac_3"/>
</dbReference>
<dbReference type="Proteomes" id="UP000055684">
    <property type="component" value="Chromosome"/>
</dbReference>
<accession>A0A0S2UP20</accession>
<sequence length="191" mass="22688">MIKNYKVNNLVKFNIVKLIDNNSKYIGVFKLTDCLKKSRDLNLDLVEIGTKNNFSICKLLNYKKFKYLELKKKNKIFKKNSKGKINNKKKIKEIKFHLFISKNDYFNKLKFIKKFLEKNLTVKATIIIKGRESLKFNIIKENVNTIIKSVSDFGFITNKPNLFKKVIFLYFNSNNVKNKKQKINFKENKNL</sequence>
<name>A0A0S2UP20_9PROT</name>
<dbReference type="NCBIfam" id="TIGR00168">
    <property type="entry name" value="infC"/>
    <property type="match status" value="1"/>
</dbReference>
<dbReference type="InterPro" id="IPR019815">
    <property type="entry name" value="Translation_initiation_fac_3_C"/>
</dbReference>
<dbReference type="Gene3D" id="3.30.110.10">
    <property type="entry name" value="Translation initiation factor 3 (IF-3), C-terminal domain"/>
    <property type="match status" value="1"/>
</dbReference>